<dbReference type="SUPFAM" id="SSF52540">
    <property type="entry name" value="P-loop containing nucleoside triphosphate hydrolases"/>
    <property type="match status" value="2"/>
</dbReference>
<protein>
    <recommendedName>
        <fullName evidence="1">Rad50/SbcC-type AAA domain-containing protein</fullName>
    </recommendedName>
</protein>
<dbReference type="InterPro" id="IPR027417">
    <property type="entry name" value="P-loop_NTPase"/>
</dbReference>
<evidence type="ECO:0000313" key="3">
    <source>
        <dbReference type="Proteomes" id="UP000189670"/>
    </source>
</evidence>
<dbReference type="Proteomes" id="UP000189670">
    <property type="component" value="Unassembled WGS sequence"/>
</dbReference>
<reference evidence="3" key="1">
    <citation type="submission" date="2012-11" db="EMBL/GenBank/DDBJ databases">
        <authorList>
            <person name="Lucero-Rivera Y.E."/>
            <person name="Tovar-Ramirez D."/>
        </authorList>
    </citation>
    <scope>NUCLEOTIDE SEQUENCE [LARGE SCALE GENOMIC DNA]</scope>
    <source>
        <strain evidence="3">Araruama</strain>
    </source>
</reference>
<dbReference type="InterPro" id="IPR038729">
    <property type="entry name" value="Rad50/SbcC_AAA"/>
</dbReference>
<dbReference type="GO" id="GO:0016887">
    <property type="term" value="F:ATP hydrolysis activity"/>
    <property type="evidence" value="ECO:0007669"/>
    <property type="project" value="InterPro"/>
</dbReference>
<evidence type="ECO:0000259" key="1">
    <source>
        <dbReference type="Pfam" id="PF13476"/>
    </source>
</evidence>
<dbReference type="GO" id="GO:0006302">
    <property type="term" value="P:double-strand break repair"/>
    <property type="evidence" value="ECO:0007669"/>
    <property type="project" value="InterPro"/>
</dbReference>
<dbReference type="Pfam" id="PF13476">
    <property type="entry name" value="AAA_23"/>
    <property type="match status" value="1"/>
</dbReference>
<comment type="caution">
    <text evidence="2">The sequence shown here is derived from an EMBL/GenBank/DDBJ whole genome shotgun (WGS) entry which is preliminary data.</text>
</comment>
<evidence type="ECO:0000313" key="2">
    <source>
        <dbReference type="EMBL" id="ETR67024.1"/>
    </source>
</evidence>
<gene>
    <name evidence="2" type="ORF">OMM_05363</name>
</gene>
<dbReference type="PANTHER" id="PTHR34301:SF8">
    <property type="entry name" value="ATPASE DOMAIN-CONTAINING PROTEIN"/>
    <property type="match status" value="1"/>
</dbReference>
<accession>A0A1V1NWU0</accession>
<dbReference type="EMBL" id="ATBP01001600">
    <property type="protein sequence ID" value="ETR67024.1"/>
    <property type="molecule type" value="Genomic_DNA"/>
</dbReference>
<dbReference type="Gene3D" id="3.40.50.300">
    <property type="entry name" value="P-loop containing nucleotide triphosphate hydrolases"/>
    <property type="match status" value="2"/>
</dbReference>
<sequence>MVNNNPYNYRTPVGIKNFIGRRPVLNKIIDSIYEHSWCIINGDRFGKTSLLKAIESILLENQSENIMQIPCFVDLMDCDTKSVENVYARFLWNLHETLDKSGATHIDLSATRLQEFKDSKHETVSIITFESIIKDLEKRFETAYQQFMLIILLDEPESIIRYKWSTKFFETLRALIYSGSLSHTIRLVLAASNNAYLKIRNTSPLIEILEKEHLKLFDENDTRELIARGGSVSADVFKEIQHQSGGHPFIIQYILHHLWQKNKHFEETKPEQIRDIADQMIHERDTDFRNWNEKIGHGGRKAYSMIANSKNGMDESSLRSNLLDYVDNPLDDLMSLRNSGLVIKDDQKRYRIAPHLFFYWFNEFIMPKIQPLNQSVPFYISSVVLKNIQCFNNFSTQFTHAEKDTCLCSLFLGDNSAGKTSLLRSIVLGLCSENSSRMLLNHYQGMLVQKEHSQGSIKISLHHKENGTYIIESLIKRINENEEQLTRKYYKDSDSEQKEISPENFPKQDLFVCGYGAGRTQGDLSIDKVQHYSIFNAVGTLFNYNSPLKGPELSLRRLIDQINTSNGTAESASLARDKTDIVPCLQALFRFLSNSDDLLKNLSPA</sequence>
<name>A0A1V1NWU0_9BACT</name>
<dbReference type="AlphaFoldDB" id="A0A1V1NWU0"/>
<dbReference type="Pfam" id="PF14516">
    <property type="entry name" value="AAA_35"/>
    <property type="match status" value="1"/>
</dbReference>
<proteinExistence type="predicted"/>
<feature type="domain" description="Rad50/SbcC-type AAA" evidence="1">
    <location>
        <begin position="383"/>
        <end position="495"/>
    </location>
</feature>
<organism evidence="2 3">
    <name type="scientific">Candidatus Magnetoglobus multicellularis str. Araruama</name>
    <dbReference type="NCBI Taxonomy" id="890399"/>
    <lineage>
        <taxon>Bacteria</taxon>
        <taxon>Pseudomonadati</taxon>
        <taxon>Thermodesulfobacteriota</taxon>
        <taxon>Desulfobacteria</taxon>
        <taxon>Desulfobacterales</taxon>
        <taxon>Desulfobacteraceae</taxon>
        <taxon>Candidatus Magnetoglobus</taxon>
    </lineage>
</organism>
<dbReference type="PANTHER" id="PTHR34301">
    <property type="entry name" value="DNA-BINDING PROTEIN-RELATED"/>
    <property type="match status" value="1"/>
</dbReference>